<accession>A0A8K1GIZ1</accession>
<dbReference type="EMBL" id="SWJQ01000172">
    <property type="protein sequence ID" value="TRZ19806.1"/>
    <property type="molecule type" value="Genomic_DNA"/>
</dbReference>
<organism evidence="1 2">
    <name type="scientific">Zosterops borbonicus</name>
    <dbReference type="NCBI Taxonomy" id="364589"/>
    <lineage>
        <taxon>Eukaryota</taxon>
        <taxon>Metazoa</taxon>
        <taxon>Chordata</taxon>
        <taxon>Craniata</taxon>
        <taxon>Vertebrata</taxon>
        <taxon>Euteleostomi</taxon>
        <taxon>Archelosauria</taxon>
        <taxon>Archosauria</taxon>
        <taxon>Dinosauria</taxon>
        <taxon>Saurischia</taxon>
        <taxon>Theropoda</taxon>
        <taxon>Coelurosauria</taxon>
        <taxon>Aves</taxon>
        <taxon>Neognathae</taxon>
        <taxon>Neoaves</taxon>
        <taxon>Telluraves</taxon>
        <taxon>Australaves</taxon>
        <taxon>Passeriformes</taxon>
        <taxon>Sylvioidea</taxon>
        <taxon>Zosteropidae</taxon>
        <taxon>Zosterops</taxon>
    </lineage>
</organism>
<dbReference type="AlphaFoldDB" id="A0A8K1GIZ1"/>
<dbReference type="OrthoDB" id="9367242at2759"/>
<protein>
    <submittedName>
        <fullName evidence="1">Uncharacterized protein</fullName>
    </submittedName>
</protein>
<sequence>MFISLNMRDYSSKIEVELSAQKTSLGNVEMAMFQHIKGRAKVELELNLARDAKNSKKCFYGYVSQERKAKESRTPLMSKAGRLVTNEEKAEMLSSIFVSVFCGSLSFHTSLVDGLQDEDWGNNEEGP</sequence>
<gene>
    <name evidence="1" type="ORF">HGM15179_007298</name>
</gene>
<evidence type="ECO:0000313" key="1">
    <source>
        <dbReference type="EMBL" id="TRZ19806.1"/>
    </source>
</evidence>
<evidence type="ECO:0000313" key="2">
    <source>
        <dbReference type="Proteomes" id="UP000796761"/>
    </source>
</evidence>
<reference evidence="1" key="1">
    <citation type="submission" date="2019-04" db="EMBL/GenBank/DDBJ databases">
        <title>Genome assembly of Zosterops borbonicus 15179.</title>
        <authorList>
            <person name="Leroy T."/>
            <person name="Anselmetti Y."/>
            <person name="Tilak M.-K."/>
            <person name="Nabholz B."/>
        </authorList>
    </citation>
    <scope>NUCLEOTIDE SEQUENCE</scope>
    <source>
        <strain evidence="1">HGM_15179</strain>
        <tissue evidence="1">Muscle</tissue>
    </source>
</reference>
<keyword evidence="2" id="KW-1185">Reference proteome</keyword>
<proteinExistence type="predicted"/>
<dbReference type="Proteomes" id="UP000796761">
    <property type="component" value="Unassembled WGS sequence"/>
</dbReference>
<name>A0A8K1GIZ1_9PASS</name>
<comment type="caution">
    <text evidence="1">The sequence shown here is derived from an EMBL/GenBank/DDBJ whole genome shotgun (WGS) entry which is preliminary data.</text>
</comment>